<reference evidence="1 2" key="1">
    <citation type="submission" date="2019-11" db="EMBL/GenBank/DDBJ databases">
        <title>Type strains purchased from KCTC, JCM and DSMZ.</title>
        <authorList>
            <person name="Lu H."/>
        </authorList>
    </citation>
    <scope>NUCLEOTIDE SEQUENCE [LARGE SCALE GENOMIC DNA]</scope>
    <source>
        <strain evidence="1 2">JCM 31587</strain>
    </source>
</reference>
<dbReference type="EMBL" id="WNKX01000018">
    <property type="protein sequence ID" value="MTW13042.1"/>
    <property type="molecule type" value="Genomic_DNA"/>
</dbReference>
<dbReference type="Pfam" id="PF13211">
    <property type="entry name" value="DUF4019"/>
    <property type="match status" value="1"/>
</dbReference>
<dbReference type="InterPro" id="IPR025091">
    <property type="entry name" value="DUF4019"/>
</dbReference>
<dbReference type="OrthoDB" id="6080579at2"/>
<gene>
    <name evidence="1" type="ORF">GM658_20765</name>
</gene>
<comment type="caution">
    <text evidence="1">The sequence shown here is derived from an EMBL/GenBank/DDBJ whole genome shotgun (WGS) entry which is preliminary data.</text>
</comment>
<dbReference type="Proteomes" id="UP000472320">
    <property type="component" value="Unassembled WGS sequence"/>
</dbReference>
<protein>
    <submittedName>
        <fullName evidence="1">DUF4019 domain-containing protein</fullName>
    </submittedName>
</protein>
<sequence>MLNFLILAAAATNTFDYPSAEAALASLKARGDVTLAEENGWTIADDKANRTLWSFTQPGHPAHPAAVRRTVVLENGRPAITMNALCHASRQVCDNMLEEFRRMNTALQQSLTPASQAGAAPAWQPTSTQKARIEELSKAYFADKDAARYRQAWQRMGPGLQKQWTYDEWRDASADSTARAGAMQQRELKKVTIYRSSQSGTPGTYAAVDFTGRFANADTYCAYLVWTEQADGSFLLLREEENFIYNATNARLTQEQRDKMRSVFRCAE</sequence>
<evidence type="ECO:0000313" key="1">
    <source>
        <dbReference type="EMBL" id="MTW13042.1"/>
    </source>
</evidence>
<proteinExistence type="predicted"/>
<dbReference type="RefSeq" id="WP_155455968.1">
    <property type="nucleotide sequence ID" value="NZ_WNKX01000018.1"/>
</dbReference>
<keyword evidence="2" id="KW-1185">Reference proteome</keyword>
<dbReference type="AlphaFoldDB" id="A0A6L6QKX9"/>
<accession>A0A6L6QKX9</accession>
<evidence type="ECO:0000313" key="2">
    <source>
        <dbReference type="Proteomes" id="UP000472320"/>
    </source>
</evidence>
<name>A0A6L6QKX9_9BURK</name>
<organism evidence="1 2">
    <name type="scientific">Massilia eburnea</name>
    <dbReference type="NCBI Taxonomy" id="1776165"/>
    <lineage>
        <taxon>Bacteria</taxon>
        <taxon>Pseudomonadati</taxon>
        <taxon>Pseudomonadota</taxon>
        <taxon>Betaproteobacteria</taxon>
        <taxon>Burkholderiales</taxon>
        <taxon>Oxalobacteraceae</taxon>
        <taxon>Telluria group</taxon>
        <taxon>Massilia</taxon>
    </lineage>
</organism>